<evidence type="ECO:0000313" key="6">
    <source>
        <dbReference type="Proteomes" id="UP000265742"/>
    </source>
</evidence>
<evidence type="ECO:0000256" key="2">
    <source>
        <dbReference type="ARBA" id="ARBA00022801"/>
    </source>
</evidence>
<evidence type="ECO:0000259" key="4">
    <source>
        <dbReference type="PROSITE" id="PS51782"/>
    </source>
</evidence>
<dbReference type="InterPro" id="IPR010618">
    <property type="entry name" value="RPF"/>
</dbReference>
<dbReference type="InterPro" id="IPR018392">
    <property type="entry name" value="LysM"/>
</dbReference>
<dbReference type="Gene3D" id="1.10.530.10">
    <property type="match status" value="1"/>
</dbReference>
<dbReference type="PROSITE" id="PS51782">
    <property type="entry name" value="LYSM"/>
    <property type="match status" value="1"/>
</dbReference>
<dbReference type="Pfam" id="PF06737">
    <property type="entry name" value="Transglycosylas"/>
    <property type="match status" value="1"/>
</dbReference>
<organism evidence="5 6">
    <name type="scientific">Amnibacterium setariae</name>
    <dbReference type="NCBI Taxonomy" id="2306585"/>
    <lineage>
        <taxon>Bacteria</taxon>
        <taxon>Bacillati</taxon>
        <taxon>Actinomycetota</taxon>
        <taxon>Actinomycetes</taxon>
        <taxon>Micrococcales</taxon>
        <taxon>Microbacteriaceae</taxon>
        <taxon>Amnibacterium</taxon>
    </lineage>
</organism>
<dbReference type="InterPro" id="IPR036779">
    <property type="entry name" value="LysM_dom_sf"/>
</dbReference>
<dbReference type="EMBL" id="QXTG01000002">
    <property type="protein sequence ID" value="RIX28121.1"/>
    <property type="molecule type" value="Genomic_DNA"/>
</dbReference>
<comment type="caution">
    <text evidence="5">The sequence shown here is derived from an EMBL/GenBank/DDBJ whole genome shotgun (WGS) entry which is preliminary data.</text>
</comment>
<dbReference type="SMART" id="SM00257">
    <property type="entry name" value="LysM"/>
    <property type="match status" value="1"/>
</dbReference>
<dbReference type="Proteomes" id="UP000265742">
    <property type="component" value="Unassembled WGS sequence"/>
</dbReference>
<evidence type="ECO:0000313" key="5">
    <source>
        <dbReference type="EMBL" id="RIX28121.1"/>
    </source>
</evidence>
<dbReference type="AlphaFoldDB" id="A0A3A1TX23"/>
<dbReference type="CDD" id="cd00118">
    <property type="entry name" value="LysM"/>
    <property type="match status" value="1"/>
</dbReference>
<name>A0A3A1TX23_9MICO</name>
<evidence type="ECO:0000256" key="3">
    <source>
        <dbReference type="SAM" id="SignalP"/>
    </source>
</evidence>
<keyword evidence="2" id="KW-0378">Hydrolase</keyword>
<dbReference type="OrthoDB" id="1404170at2"/>
<dbReference type="Pfam" id="PF01476">
    <property type="entry name" value="LysM"/>
    <property type="match status" value="1"/>
</dbReference>
<feature type="domain" description="LysM" evidence="4">
    <location>
        <begin position="153"/>
        <end position="199"/>
    </location>
</feature>
<accession>A0A3A1TX23</accession>
<gene>
    <name evidence="5" type="ORF">D1781_11605</name>
</gene>
<reference evidence="6" key="1">
    <citation type="submission" date="2018-09" db="EMBL/GenBank/DDBJ databases">
        <authorList>
            <person name="Kim I."/>
        </authorList>
    </citation>
    <scope>NUCLEOTIDE SEQUENCE [LARGE SCALE GENOMIC DNA]</scope>
    <source>
        <strain evidence="6">DD4a</strain>
    </source>
</reference>
<dbReference type="GO" id="GO:0016787">
    <property type="term" value="F:hydrolase activity"/>
    <property type="evidence" value="ECO:0007669"/>
    <property type="project" value="UniProtKB-KW"/>
</dbReference>
<dbReference type="RefSeq" id="WP_119482431.1">
    <property type="nucleotide sequence ID" value="NZ_QXTG01000002.1"/>
</dbReference>
<dbReference type="InterPro" id="IPR023346">
    <property type="entry name" value="Lysozyme-like_dom_sf"/>
</dbReference>
<evidence type="ECO:0000256" key="1">
    <source>
        <dbReference type="ARBA" id="ARBA00010830"/>
    </source>
</evidence>
<sequence length="201" mass="21458">MPLLSLRRALVSSLAAGVLVLGGLVATAAPAEAAPTRTWDRLARCEAGGDWHIDTGNGYYGGLQFSMGTWRAHGGSGNPARATKSKQIRVAEKVLRSQGWGAWPSCSRRLGLHGTPAAHAKKHGKKHVVKHAKKRVVHHAAKRSAARPAASSRTVVVRSGDTLVRIASRTHAKGGWKRIAAVNHLKNPDALRVGQRLRLPA</sequence>
<keyword evidence="6" id="KW-1185">Reference proteome</keyword>
<proteinExistence type="inferred from homology"/>
<dbReference type="SUPFAM" id="SSF54106">
    <property type="entry name" value="LysM domain"/>
    <property type="match status" value="1"/>
</dbReference>
<keyword evidence="3" id="KW-0732">Signal</keyword>
<feature type="signal peptide" evidence="3">
    <location>
        <begin position="1"/>
        <end position="33"/>
    </location>
</feature>
<protein>
    <submittedName>
        <fullName evidence="5">LysM peptidoglycan-binding domain-containing protein</fullName>
    </submittedName>
</protein>
<comment type="similarity">
    <text evidence="1">Belongs to the transglycosylase family. Rpf subfamily.</text>
</comment>
<dbReference type="Gene3D" id="3.10.350.10">
    <property type="entry name" value="LysM domain"/>
    <property type="match status" value="1"/>
</dbReference>
<dbReference type="CDD" id="cd13925">
    <property type="entry name" value="RPF"/>
    <property type="match status" value="1"/>
</dbReference>
<feature type="chain" id="PRO_5017463904" evidence="3">
    <location>
        <begin position="34"/>
        <end position="201"/>
    </location>
</feature>
<dbReference type="SUPFAM" id="SSF53955">
    <property type="entry name" value="Lysozyme-like"/>
    <property type="match status" value="1"/>
</dbReference>